<keyword evidence="1" id="KW-0812">Transmembrane</keyword>
<accession>A0A1I7W663</accession>
<proteinExistence type="predicted"/>
<dbReference type="Proteomes" id="UP000095283">
    <property type="component" value="Unplaced"/>
</dbReference>
<name>A0A1I7W663_HETBA</name>
<organism evidence="2 3">
    <name type="scientific">Heterorhabditis bacteriophora</name>
    <name type="common">Entomopathogenic nematode worm</name>
    <dbReference type="NCBI Taxonomy" id="37862"/>
    <lineage>
        <taxon>Eukaryota</taxon>
        <taxon>Metazoa</taxon>
        <taxon>Ecdysozoa</taxon>
        <taxon>Nematoda</taxon>
        <taxon>Chromadorea</taxon>
        <taxon>Rhabditida</taxon>
        <taxon>Rhabditina</taxon>
        <taxon>Rhabditomorpha</taxon>
        <taxon>Strongyloidea</taxon>
        <taxon>Heterorhabditidae</taxon>
        <taxon>Heterorhabditis</taxon>
    </lineage>
</organism>
<feature type="transmembrane region" description="Helical" evidence="1">
    <location>
        <begin position="81"/>
        <end position="102"/>
    </location>
</feature>
<evidence type="ECO:0000313" key="3">
    <source>
        <dbReference type="WBParaSite" id="Hba_00109"/>
    </source>
</evidence>
<sequence>MHILMSIMLNRVLAVFLLEMEILLSVSSHIYSSRKTFGKSLKKIFITVVGARNGISLLEMGDLATRKLKEKLRFRCTTTKMVMFSCFLRKILLLRAIFLLILKKLRKKYYNLYVKKKPNIRFVLLQFRII</sequence>
<dbReference type="WBParaSite" id="Hba_00109">
    <property type="protein sequence ID" value="Hba_00109"/>
    <property type="gene ID" value="Hba_00109"/>
</dbReference>
<feature type="transmembrane region" description="Helical" evidence="1">
    <location>
        <begin position="12"/>
        <end position="32"/>
    </location>
</feature>
<evidence type="ECO:0000313" key="2">
    <source>
        <dbReference type="Proteomes" id="UP000095283"/>
    </source>
</evidence>
<evidence type="ECO:0000256" key="1">
    <source>
        <dbReference type="SAM" id="Phobius"/>
    </source>
</evidence>
<keyword evidence="1" id="KW-1133">Transmembrane helix</keyword>
<dbReference type="AlphaFoldDB" id="A0A1I7W663"/>
<keyword evidence="1" id="KW-0472">Membrane</keyword>
<protein>
    <submittedName>
        <fullName evidence="3">Ribosomal_L18e/L15P domain-containing protein</fullName>
    </submittedName>
</protein>
<reference evidence="3" key="1">
    <citation type="submission" date="2016-11" db="UniProtKB">
        <authorList>
            <consortium name="WormBaseParasite"/>
        </authorList>
    </citation>
    <scope>IDENTIFICATION</scope>
</reference>
<keyword evidence="2" id="KW-1185">Reference proteome</keyword>